<evidence type="ECO:0000256" key="4">
    <source>
        <dbReference type="ARBA" id="ARBA00023139"/>
    </source>
</evidence>
<dbReference type="SMART" id="SM00079">
    <property type="entry name" value="PBPe"/>
    <property type="match status" value="1"/>
</dbReference>
<dbReference type="GO" id="GO:0030313">
    <property type="term" value="C:cell envelope"/>
    <property type="evidence" value="ECO:0007669"/>
    <property type="project" value="UniProtKB-SubCell"/>
</dbReference>
<keyword evidence="4" id="KW-0564">Palmitate</keyword>
<organism evidence="10 11">
    <name type="scientific">Terrilactibacillus tamarindi</name>
    <dbReference type="NCBI Taxonomy" id="2599694"/>
    <lineage>
        <taxon>Bacteria</taxon>
        <taxon>Bacillati</taxon>
        <taxon>Bacillota</taxon>
        <taxon>Bacilli</taxon>
        <taxon>Bacillales</taxon>
        <taxon>Bacillaceae</taxon>
        <taxon>Terrilactibacillus</taxon>
    </lineage>
</organism>
<dbReference type="GO" id="GO:0015276">
    <property type="term" value="F:ligand-gated monoatomic ion channel activity"/>
    <property type="evidence" value="ECO:0007669"/>
    <property type="project" value="InterPro"/>
</dbReference>
<gene>
    <name evidence="10" type="ORF">GMB86_10315</name>
</gene>
<dbReference type="PROSITE" id="PS01039">
    <property type="entry name" value="SBP_BACTERIAL_3"/>
    <property type="match status" value="1"/>
</dbReference>
<evidence type="ECO:0000256" key="6">
    <source>
        <dbReference type="RuleBase" id="RU003744"/>
    </source>
</evidence>
<evidence type="ECO:0000259" key="8">
    <source>
        <dbReference type="SMART" id="SM00062"/>
    </source>
</evidence>
<feature type="domain" description="Solute-binding protein family 3/N-terminal" evidence="8">
    <location>
        <begin position="41"/>
        <end position="261"/>
    </location>
</feature>
<reference evidence="10 11" key="1">
    <citation type="submission" date="2019-11" db="EMBL/GenBank/DDBJ databases">
        <title>Terrilactibacillus tamarindus sp. nov. BCM23-1 isolated from bark of Tamarindus indica.</title>
        <authorList>
            <person name="Kingkaew E."/>
            <person name="Tanasupawat S."/>
        </authorList>
    </citation>
    <scope>NUCLEOTIDE SEQUENCE [LARGE SCALE GENOMIC DNA]</scope>
    <source>
        <strain evidence="10 11">BCM23-1</strain>
    </source>
</reference>
<dbReference type="Pfam" id="PF00497">
    <property type="entry name" value="SBP_bac_3"/>
    <property type="match status" value="1"/>
</dbReference>
<sequence length="264" mass="28873">MKKLAIAMISIMLIVVLSACGQSSSNGSNKDLFDQIKNKGTMVVATEGTYAPYSYHDPKTNKLIGYDVDVTRAVAKKLGVKVQFKETAWDSQFAGLNSKRFDTMANEVGINPDREKKYDFSTPYGTSKSVIVTRANNTKIKSLDDLKGVKVAQGLTSNYGEMTRKAGAQIVGQDDFSKAIKLVQQKRVEATVNDQGAVLDYLKTTKSKDLKVAAVIDANAAKIAYPVRKGSGLDKHLSQALKELKEDGTLAKISKKYFNKDISE</sequence>
<evidence type="ECO:0000313" key="11">
    <source>
        <dbReference type="Proteomes" id="UP000440978"/>
    </source>
</evidence>
<dbReference type="PANTHER" id="PTHR35936:SF34">
    <property type="entry name" value="ABC TRANSPORTER EXTRACELLULAR-BINDING PROTEIN YCKB-RELATED"/>
    <property type="match status" value="1"/>
</dbReference>
<dbReference type="InterPro" id="IPR001638">
    <property type="entry name" value="Solute-binding_3/MltF_N"/>
</dbReference>
<dbReference type="SMART" id="SM00062">
    <property type="entry name" value="PBPb"/>
    <property type="match status" value="1"/>
</dbReference>
<evidence type="ECO:0000256" key="2">
    <source>
        <dbReference type="ARBA" id="ARBA00010333"/>
    </source>
</evidence>
<dbReference type="Proteomes" id="UP000440978">
    <property type="component" value="Unassembled WGS sequence"/>
</dbReference>
<comment type="similarity">
    <text evidence="2 6">Belongs to the bacterial solute-binding protein 3 family.</text>
</comment>
<dbReference type="AlphaFoldDB" id="A0A6N8CQB8"/>
<evidence type="ECO:0000256" key="3">
    <source>
        <dbReference type="ARBA" id="ARBA00022729"/>
    </source>
</evidence>
<dbReference type="EMBL" id="WNHB01000015">
    <property type="protein sequence ID" value="MTT32399.1"/>
    <property type="molecule type" value="Genomic_DNA"/>
</dbReference>
<feature type="signal peptide" evidence="7">
    <location>
        <begin position="1"/>
        <end position="19"/>
    </location>
</feature>
<name>A0A6N8CQB8_9BACI</name>
<comment type="caution">
    <text evidence="10">The sequence shown here is derived from an EMBL/GenBank/DDBJ whole genome shotgun (WGS) entry which is preliminary data.</text>
</comment>
<comment type="subcellular location">
    <subcellularLocation>
        <location evidence="1">Cell envelope</location>
    </subcellularLocation>
</comment>
<dbReference type="InterPro" id="IPR001320">
    <property type="entry name" value="Iontro_rcpt_C"/>
</dbReference>
<accession>A0A6N8CQB8</accession>
<keyword evidence="11" id="KW-1185">Reference proteome</keyword>
<evidence type="ECO:0000313" key="10">
    <source>
        <dbReference type="EMBL" id="MTT32399.1"/>
    </source>
</evidence>
<feature type="domain" description="Ionotropic glutamate receptor C-terminal" evidence="9">
    <location>
        <begin position="41"/>
        <end position="260"/>
    </location>
</feature>
<dbReference type="PROSITE" id="PS51257">
    <property type="entry name" value="PROKAR_LIPOPROTEIN"/>
    <property type="match status" value="1"/>
</dbReference>
<dbReference type="RefSeq" id="WP_329602870.1">
    <property type="nucleotide sequence ID" value="NZ_WNHB01000015.1"/>
</dbReference>
<keyword evidence="5" id="KW-0449">Lipoprotein</keyword>
<evidence type="ECO:0000256" key="7">
    <source>
        <dbReference type="SAM" id="SignalP"/>
    </source>
</evidence>
<evidence type="ECO:0000256" key="1">
    <source>
        <dbReference type="ARBA" id="ARBA00004196"/>
    </source>
</evidence>
<feature type="chain" id="PRO_5039233746" evidence="7">
    <location>
        <begin position="20"/>
        <end position="264"/>
    </location>
</feature>
<dbReference type="PANTHER" id="PTHR35936">
    <property type="entry name" value="MEMBRANE-BOUND LYTIC MUREIN TRANSGLYCOSYLASE F"/>
    <property type="match status" value="1"/>
</dbReference>
<dbReference type="Gene3D" id="3.40.190.10">
    <property type="entry name" value="Periplasmic binding protein-like II"/>
    <property type="match status" value="2"/>
</dbReference>
<evidence type="ECO:0000256" key="5">
    <source>
        <dbReference type="ARBA" id="ARBA00023288"/>
    </source>
</evidence>
<proteinExistence type="inferred from homology"/>
<dbReference type="SUPFAM" id="SSF53850">
    <property type="entry name" value="Periplasmic binding protein-like II"/>
    <property type="match status" value="1"/>
</dbReference>
<dbReference type="GO" id="GO:0016020">
    <property type="term" value="C:membrane"/>
    <property type="evidence" value="ECO:0007669"/>
    <property type="project" value="InterPro"/>
</dbReference>
<keyword evidence="3 7" id="KW-0732">Signal</keyword>
<evidence type="ECO:0000259" key="9">
    <source>
        <dbReference type="SMART" id="SM00079"/>
    </source>
</evidence>
<protein>
    <submittedName>
        <fullName evidence="10">Transporter substrate-binding domain-containing protein</fullName>
    </submittedName>
</protein>
<dbReference type="InterPro" id="IPR018313">
    <property type="entry name" value="SBP_3_CS"/>
</dbReference>